<dbReference type="PANTHER" id="PTHR12280">
    <property type="entry name" value="PANTOTHENATE KINASE"/>
    <property type="match status" value="1"/>
</dbReference>
<comment type="cofactor">
    <cofactor evidence="1">
        <name>Mn(2+)</name>
        <dbReference type="ChEBI" id="CHEBI:29035"/>
    </cofactor>
</comment>
<dbReference type="InterPro" id="IPR002791">
    <property type="entry name" value="ARMT1-like_metal-bd"/>
</dbReference>
<keyword evidence="18" id="KW-0418">Kinase</keyword>
<evidence type="ECO:0000256" key="11">
    <source>
        <dbReference type="ARBA" id="ARBA00023074"/>
    </source>
</evidence>
<keyword evidence="5" id="KW-0533">Nickel</keyword>
<reference evidence="18" key="1">
    <citation type="submission" date="2017-11" db="EMBL/GenBank/DDBJ databases">
        <title>The sensing device of the deep-sea amphipod.</title>
        <authorList>
            <person name="Kobayashi H."/>
            <person name="Nagahama T."/>
            <person name="Arai W."/>
            <person name="Sasagawa Y."/>
            <person name="Umeda M."/>
            <person name="Hayashi T."/>
            <person name="Nikaido I."/>
            <person name="Watanabe H."/>
            <person name="Oguri K."/>
            <person name="Kitazato H."/>
            <person name="Fujioka K."/>
            <person name="Kido Y."/>
            <person name="Takami H."/>
        </authorList>
    </citation>
    <scope>NUCLEOTIDE SEQUENCE</scope>
    <source>
        <tissue evidence="18">Whole body</tissue>
    </source>
</reference>
<feature type="region of interest" description="Disordered" evidence="16">
    <location>
        <begin position="548"/>
        <end position="585"/>
    </location>
</feature>
<sequence length="950" mass="102673">MSSRSYAGSIQLPDTNIIFRNIKSAKRFAIDIGGSLTKIAYYSTIAYRKALYNISGDDSQGTNQQSGGSESDLYETSEIERLHFVKFETKYIEQCLDFLRINLLGRESVSGKIIKVTGGGAYKYSDLIQEKLGLIVDKEDEMACLIKGCNFLLRNIPDEQFEFDKHGDPQYKFINSDPNIFPYLLVNIGSGVSIMKVESDSSYERIGGTSLGGGTFWGLGSLLTGAHGFDELLDLASEGDHRNVDLLVKDIYGGAYSALGLPGDIIASSFGKAMHQGTVADKSFSKADIARSLLYTVSNDIGQIASLYAMLHKLGKVYFGGYFLRCHPMSQHSISYAIRYWSKGAVQTCFLRHEGYLGAVGAFLMGAEEEDSGLYSWGENYAGSSCPLVQNDPMTPSSCWGNCDQLEMDKCEQVLMYFPLLANPTEYVPDTVDLTQDKEAREYWVWCFESSLPGFVDRAVSSQACSPDAAARARMFRDKFLERLQHLNTHPFAFGHLTVRSLLDLREHCLNEFDFPDPYLEQKKQENIAALELLSERLQYIDSLPDDCAKNNSSDSAERADIDDVLDDYDNNTSSSSNKNCSSNSAGRAAVNVFDSSKETGCETAAVAVITGLLAGNVFDWGAKEVVALMTKGLSFRQAVDKLQPRPWLIDDLDAWVERLRSGPPHKCAYIFLDNSGCDVVLGVLPFARYLLGQGTKVVLCANSRPALNDVTVAELQGIVERACMICPTLLQHTNDGTLSVISTGHGSPCLDFSRLPRSLVEAASEECDLVVVEGMGRAIHTNLEARFTCDVLKVAVIKNSWLAKRLGGEMFSVMCKYEPAGSALDPSPASTSTETPAVSSVSSVRTPAVCASFVSSTRTSAVNVSSPVPSAGAPPVDAASSPPATVQASAATAVFSKSATTAAVASTAACADLGDGVESTAISHSSKTVTSFGAADEQQTGEDGANSGR</sequence>
<dbReference type="Gene3D" id="3.40.50.10880">
    <property type="entry name" value="Uncharacterised protein PF01937, DUF89, domain 3"/>
    <property type="match status" value="1"/>
</dbReference>
<dbReference type="NCBIfam" id="TIGR00555">
    <property type="entry name" value="panK_eukar"/>
    <property type="match status" value="1"/>
</dbReference>
<name>A0A6A7G058_9CRUS</name>
<dbReference type="EMBL" id="IACT01004257">
    <property type="protein sequence ID" value="LAC23455.1"/>
    <property type="molecule type" value="mRNA"/>
</dbReference>
<comment type="catalytic activity">
    <reaction evidence="13">
        <text>(R)-4'-phospho-S-sulfopantetheine + H2O = (R)-S-sulfopantetheine + phosphate</text>
        <dbReference type="Rhea" id="RHEA:68340"/>
        <dbReference type="ChEBI" id="CHEBI:15377"/>
        <dbReference type="ChEBI" id="CHEBI:43474"/>
        <dbReference type="ChEBI" id="CHEBI:177302"/>
        <dbReference type="ChEBI" id="CHEBI:177303"/>
    </reaction>
    <physiologicalReaction direction="left-to-right" evidence="13">
        <dbReference type="Rhea" id="RHEA:68341"/>
    </physiologicalReaction>
</comment>
<dbReference type="GO" id="GO:0046872">
    <property type="term" value="F:metal ion binding"/>
    <property type="evidence" value="ECO:0007669"/>
    <property type="project" value="UniProtKB-KW"/>
</dbReference>
<evidence type="ECO:0000256" key="1">
    <source>
        <dbReference type="ARBA" id="ARBA00001936"/>
    </source>
</evidence>
<evidence type="ECO:0000256" key="14">
    <source>
        <dbReference type="ARBA" id="ARBA00032948"/>
    </source>
</evidence>
<evidence type="ECO:0000256" key="3">
    <source>
        <dbReference type="ARBA" id="ARBA00011388"/>
    </source>
</evidence>
<feature type="region of interest" description="Disordered" evidence="16">
    <location>
        <begin position="923"/>
        <end position="950"/>
    </location>
</feature>
<evidence type="ECO:0000256" key="4">
    <source>
        <dbReference type="ARBA" id="ARBA00019490"/>
    </source>
</evidence>
<dbReference type="InterPro" id="IPR035073">
    <property type="entry name" value="At2g17340_3_helix_bundle"/>
</dbReference>
<evidence type="ECO:0000256" key="16">
    <source>
        <dbReference type="SAM" id="MobiDB-lite"/>
    </source>
</evidence>
<keyword evidence="12" id="KW-0464">Manganese</keyword>
<dbReference type="CDD" id="cd24123">
    <property type="entry name" value="ASKHA_NBD_PanK-II_Pank4"/>
    <property type="match status" value="1"/>
</dbReference>
<dbReference type="Pfam" id="PF03630">
    <property type="entry name" value="Fumble"/>
    <property type="match status" value="1"/>
</dbReference>
<proteinExistence type="evidence at transcript level"/>
<dbReference type="GO" id="GO:0015937">
    <property type="term" value="P:coenzyme A biosynthetic process"/>
    <property type="evidence" value="ECO:0007669"/>
    <property type="project" value="InterPro"/>
</dbReference>
<feature type="region of interest" description="Disordered" evidence="16">
    <location>
        <begin position="863"/>
        <end position="883"/>
    </location>
</feature>
<keyword evidence="6" id="KW-0479">Metal-binding</keyword>
<dbReference type="InterPro" id="IPR036075">
    <property type="entry name" value="ARMT-1-like_metal-bd_sf"/>
</dbReference>
<organism evidence="18">
    <name type="scientific">Hirondellea gigas</name>
    <dbReference type="NCBI Taxonomy" id="1518452"/>
    <lineage>
        <taxon>Eukaryota</taxon>
        <taxon>Metazoa</taxon>
        <taxon>Ecdysozoa</taxon>
        <taxon>Arthropoda</taxon>
        <taxon>Crustacea</taxon>
        <taxon>Multicrustacea</taxon>
        <taxon>Malacostraca</taxon>
        <taxon>Eumalacostraca</taxon>
        <taxon>Peracarida</taxon>
        <taxon>Amphipoda</taxon>
        <taxon>Amphilochidea</taxon>
        <taxon>Lysianassida</taxon>
        <taxon>Lysianassidira</taxon>
        <taxon>Lysianassoidea</taxon>
        <taxon>Lysianassidae</taxon>
        <taxon>Hirondellea</taxon>
    </lineage>
</organism>
<keyword evidence="7" id="KW-0547">Nucleotide-binding</keyword>
<keyword evidence="10" id="KW-0173">Coenzyme A biosynthesis</keyword>
<comment type="cofactor">
    <cofactor evidence="2">
        <name>Ni(2+)</name>
        <dbReference type="ChEBI" id="CHEBI:49786"/>
    </cofactor>
</comment>
<evidence type="ECO:0000256" key="7">
    <source>
        <dbReference type="ARBA" id="ARBA00022741"/>
    </source>
</evidence>
<evidence type="ECO:0000256" key="15">
    <source>
        <dbReference type="ARBA" id="ARBA00046055"/>
    </source>
</evidence>
<dbReference type="GO" id="GO:0005829">
    <property type="term" value="C:cytosol"/>
    <property type="evidence" value="ECO:0007669"/>
    <property type="project" value="TreeGrafter"/>
</dbReference>
<dbReference type="AlphaFoldDB" id="A0A6A7G058"/>
<keyword evidence="9" id="KW-0067">ATP-binding</keyword>
<feature type="compositionally biased region" description="Polar residues" evidence="16">
    <location>
        <begin position="923"/>
        <end position="932"/>
    </location>
</feature>
<evidence type="ECO:0000256" key="12">
    <source>
        <dbReference type="ARBA" id="ARBA00023211"/>
    </source>
</evidence>
<evidence type="ECO:0000256" key="9">
    <source>
        <dbReference type="ARBA" id="ARBA00022840"/>
    </source>
</evidence>
<dbReference type="InterPro" id="IPR004567">
    <property type="entry name" value="Type_II_PanK"/>
</dbReference>
<dbReference type="FunFam" id="3.30.420.510:FF:000008">
    <property type="entry name" value="Pantothenate kinase"/>
    <property type="match status" value="1"/>
</dbReference>
<dbReference type="GO" id="GO:0005524">
    <property type="term" value="F:ATP binding"/>
    <property type="evidence" value="ECO:0007669"/>
    <property type="project" value="InterPro"/>
</dbReference>
<dbReference type="SUPFAM" id="SSF53067">
    <property type="entry name" value="Actin-like ATPase domain"/>
    <property type="match status" value="2"/>
</dbReference>
<feature type="domain" description="Damage-control phosphatase ARMT1-like metal-binding" evidence="17">
    <location>
        <begin position="450"/>
        <end position="810"/>
    </location>
</feature>
<keyword evidence="8" id="KW-0378">Hydrolase</keyword>
<dbReference type="Gene3D" id="3.30.420.40">
    <property type="match status" value="1"/>
</dbReference>
<dbReference type="Gene3D" id="3.30.420.510">
    <property type="match status" value="1"/>
</dbReference>
<evidence type="ECO:0000256" key="8">
    <source>
        <dbReference type="ARBA" id="ARBA00022801"/>
    </source>
</evidence>
<evidence type="ECO:0000313" key="18">
    <source>
        <dbReference type="EMBL" id="LAC23455.1"/>
    </source>
</evidence>
<comment type="subunit">
    <text evidence="3">Homodimer. Interacts with PKM.</text>
</comment>
<dbReference type="SUPFAM" id="SSF111321">
    <property type="entry name" value="AF1104-like"/>
    <property type="match status" value="2"/>
</dbReference>
<dbReference type="GO" id="GO:0005634">
    <property type="term" value="C:nucleus"/>
    <property type="evidence" value="ECO:0007669"/>
    <property type="project" value="TreeGrafter"/>
</dbReference>
<keyword evidence="11" id="KW-0944">Nitration</keyword>
<dbReference type="FunFam" id="3.30.420.40:FF:000067">
    <property type="entry name" value="Pantothenate kinase 4"/>
    <property type="match status" value="1"/>
</dbReference>
<dbReference type="PANTHER" id="PTHR12280:SF20">
    <property type="entry name" value="4'-PHOSPHOPANTETHEINE PHOSPHATASE"/>
    <property type="match status" value="1"/>
</dbReference>
<evidence type="ECO:0000259" key="17">
    <source>
        <dbReference type="Pfam" id="PF01937"/>
    </source>
</evidence>
<protein>
    <recommendedName>
        <fullName evidence="4">4'-phosphopantetheine phosphatase</fullName>
    </recommendedName>
    <alternativeName>
        <fullName evidence="14">Inactive pantothenic acid kinase 4</fullName>
    </alternativeName>
</protein>
<evidence type="ECO:0000256" key="13">
    <source>
        <dbReference type="ARBA" id="ARBA00029347"/>
    </source>
</evidence>
<evidence type="ECO:0000256" key="2">
    <source>
        <dbReference type="ARBA" id="ARBA00001967"/>
    </source>
</evidence>
<evidence type="ECO:0000256" key="5">
    <source>
        <dbReference type="ARBA" id="ARBA00022596"/>
    </source>
</evidence>
<accession>A0A6A7G058</accession>
<evidence type="ECO:0000256" key="10">
    <source>
        <dbReference type="ARBA" id="ARBA00022993"/>
    </source>
</evidence>
<dbReference type="Gene3D" id="1.20.1700.10">
    <property type="entry name" value="AF1104-like"/>
    <property type="match status" value="1"/>
</dbReference>
<dbReference type="GO" id="GO:0016787">
    <property type="term" value="F:hydrolase activity"/>
    <property type="evidence" value="ECO:0007669"/>
    <property type="project" value="UniProtKB-KW"/>
</dbReference>
<dbReference type="Pfam" id="PF01937">
    <property type="entry name" value="ARMT1-like_dom"/>
    <property type="match status" value="1"/>
</dbReference>
<dbReference type="FunFam" id="3.40.50.10880:FF:000001">
    <property type="entry name" value="Pantothenate kinase 4"/>
    <property type="match status" value="1"/>
</dbReference>
<dbReference type="GO" id="GO:0004594">
    <property type="term" value="F:pantothenate kinase activity"/>
    <property type="evidence" value="ECO:0007669"/>
    <property type="project" value="TreeGrafter"/>
</dbReference>
<dbReference type="InterPro" id="IPR043129">
    <property type="entry name" value="ATPase_NBD"/>
</dbReference>
<evidence type="ECO:0000256" key="6">
    <source>
        <dbReference type="ARBA" id="ARBA00022723"/>
    </source>
</evidence>
<feature type="compositionally biased region" description="Low complexity" evidence="16">
    <location>
        <begin position="571"/>
        <end position="585"/>
    </location>
</feature>
<keyword evidence="18" id="KW-0808">Transferase</keyword>
<comment type="function">
    <text evidence="15">Phosphatase which shows a preference for 4'-phosphopantetheine and its oxidatively damaged forms (sulfonate or S-sulfonate), providing strong indirect evidence that the phosphatase activity pre-empts damage in the coenzyme A (CoA) pathway. Hydrolyzing excess 4'-phosphopantetheine could constitute a directed overflow mechanism to prevent its oxidation to the S-sulfonate, sulfonate, or other forms. Hydrolyzing 4'-phosphopantetheine sulfonate or S-sulfonate would forestall their conversion to inactive forms of CoA and acyl carrier protein. May play a role in the physiological regulation of CoA intracellular levels.</text>
</comment>